<dbReference type="Proteomes" id="UP000696573">
    <property type="component" value="Unassembled WGS sequence"/>
</dbReference>
<sequence length="323" mass="32380">MSSGQQCCDGNICETTTTTTAVTSTKTSGTTSGTISAPSSTINTSESATSTRSSLGSTSYSTSGRPTTTGGTAPTSLPTDSTSDSISDIIRTAIPTSAQTEPTALCFLTATGDSVYTTPDWYTALPSELQSYYSSVNAGASLSSYCTAAPTSPGGSHGAPGSSLSKGGKVGVAVAVALGVLIFLAAKTGLVARWCALCGVGAAAAEERSTPVIPTASRLGSEMLRMGGSGRYRTGVSEIISGDGRNLMRGGAGGSVPPSPPVRDPPAVPTAVTYVSKSDEEVKGVESHHASIMTVSSLESDSAHELAVMPSPPSDTRSGKEKA</sequence>
<dbReference type="EMBL" id="CABFNQ020000756">
    <property type="protein sequence ID" value="CAH0036043.1"/>
    <property type="molecule type" value="Genomic_DNA"/>
</dbReference>
<evidence type="ECO:0000313" key="2">
    <source>
        <dbReference type="EMBL" id="CAH0036043.1"/>
    </source>
</evidence>
<accession>A0A9N9YNZ2</accession>
<proteinExistence type="predicted"/>
<keyword evidence="3" id="KW-1185">Reference proteome</keyword>
<feature type="region of interest" description="Disordered" evidence="1">
    <location>
        <begin position="296"/>
        <end position="323"/>
    </location>
</feature>
<organism evidence="2 3">
    <name type="scientific">Clonostachys rhizophaga</name>
    <dbReference type="NCBI Taxonomy" id="160324"/>
    <lineage>
        <taxon>Eukaryota</taxon>
        <taxon>Fungi</taxon>
        <taxon>Dikarya</taxon>
        <taxon>Ascomycota</taxon>
        <taxon>Pezizomycotina</taxon>
        <taxon>Sordariomycetes</taxon>
        <taxon>Hypocreomycetidae</taxon>
        <taxon>Hypocreales</taxon>
        <taxon>Bionectriaceae</taxon>
        <taxon>Clonostachys</taxon>
    </lineage>
</organism>
<gene>
    <name evidence="2" type="ORF">CRHIZ90672A_00015318</name>
</gene>
<name>A0A9N9YNZ2_9HYPO</name>
<dbReference type="OrthoDB" id="5153318at2759"/>
<feature type="compositionally biased region" description="Pro residues" evidence="1">
    <location>
        <begin position="257"/>
        <end position="267"/>
    </location>
</feature>
<dbReference type="AlphaFoldDB" id="A0A9N9YNZ2"/>
<evidence type="ECO:0000313" key="3">
    <source>
        <dbReference type="Proteomes" id="UP000696573"/>
    </source>
</evidence>
<comment type="caution">
    <text evidence="2">The sequence shown here is derived from an EMBL/GenBank/DDBJ whole genome shotgun (WGS) entry which is preliminary data.</text>
</comment>
<reference evidence="2" key="1">
    <citation type="submission" date="2021-10" db="EMBL/GenBank/DDBJ databases">
        <authorList>
            <person name="Piombo E."/>
        </authorList>
    </citation>
    <scope>NUCLEOTIDE SEQUENCE</scope>
</reference>
<feature type="region of interest" description="Disordered" evidence="1">
    <location>
        <begin position="248"/>
        <end position="267"/>
    </location>
</feature>
<feature type="region of interest" description="Disordered" evidence="1">
    <location>
        <begin position="21"/>
        <end position="84"/>
    </location>
</feature>
<evidence type="ECO:0000256" key="1">
    <source>
        <dbReference type="SAM" id="MobiDB-lite"/>
    </source>
</evidence>
<protein>
    <submittedName>
        <fullName evidence="2">Uncharacterized protein</fullName>
    </submittedName>
</protein>